<reference evidence="3" key="1">
    <citation type="journal article" date="2011" name="Nat. Biotechnol.">
        <title>The genomic sequence of the Chinese hamster ovary (CHO)-K1 cell line.</title>
        <authorList>
            <person name="Xu X."/>
            <person name="Nagarajan H."/>
            <person name="Lewis N.E."/>
            <person name="Pan S."/>
            <person name="Cai Z."/>
            <person name="Liu X."/>
            <person name="Chen W."/>
            <person name="Xie M."/>
            <person name="Wang W."/>
            <person name="Hammond S."/>
            <person name="Andersen M.R."/>
            <person name="Neff N."/>
            <person name="Passarelli B."/>
            <person name="Koh W."/>
            <person name="Fan H.C."/>
            <person name="Wang J."/>
            <person name="Gui Y."/>
            <person name="Lee K.H."/>
            <person name="Betenbaugh M.J."/>
            <person name="Quake S.R."/>
            <person name="Famili I."/>
            <person name="Palsson B.O."/>
            <person name="Wang J."/>
        </authorList>
    </citation>
    <scope>NUCLEOTIDE SEQUENCE [LARGE SCALE GENOMIC DNA]</scope>
    <source>
        <strain evidence="3">CHO K1 cell line</strain>
    </source>
</reference>
<evidence type="ECO:0000256" key="1">
    <source>
        <dbReference type="SAM" id="Phobius"/>
    </source>
</evidence>
<dbReference type="Proteomes" id="UP000001075">
    <property type="component" value="Unassembled WGS sequence"/>
</dbReference>
<accession>G3HBN5</accession>
<dbReference type="EMBL" id="JH000273">
    <property type="protein sequence ID" value="EGW04424.1"/>
    <property type="molecule type" value="Genomic_DNA"/>
</dbReference>
<proteinExistence type="predicted"/>
<keyword evidence="1" id="KW-0472">Membrane</keyword>
<keyword evidence="1" id="KW-1133">Transmembrane helix</keyword>
<protein>
    <submittedName>
        <fullName evidence="2">Uncharacterized protein</fullName>
    </submittedName>
</protein>
<gene>
    <name evidence="2" type="ORF">I79_007939</name>
</gene>
<keyword evidence="1" id="KW-0812">Transmembrane</keyword>
<evidence type="ECO:0000313" key="2">
    <source>
        <dbReference type="EMBL" id="EGW04424.1"/>
    </source>
</evidence>
<dbReference type="PROSITE" id="PS51257">
    <property type="entry name" value="PROKAR_LIPOPROTEIN"/>
    <property type="match status" value="1"/>
</dbReference>
<sequence length="75" mass="8579">MRTRETHWSLEPQVSCLWLLVYNALGLALLACAGWIFVNLTKARITWEEEPQTPSDWLVGICVGGAIMGRWSWVF</sequence>
<feature type="transmembrane region" description="Helical" evidence="1">
    <location>
        <begin position="16"/>
        <end position="37"/>
    </location>
</feature>
<dbReference type="InParanoid" id="G3HBN5"/>
<name>G3HBN5_CRIGR</name>
<organism evidence="2 3">
    <name type="scientific">Cricetulus griseus</name>
    <name type="common">Chinese hamster</name>
    <name type="synonym">Cricetulus barabensis griseus</name>
    <dbReference type="NCBI Taxonomy" id="10029"/>
    <lineage>
        <taxon>Eukaryota</taxon>
        <taxon>Metazoa</taxon>
        <taxon>Chordata</taxon>
        <taxon>Craniata</taxon>
        <taxon>Vertebrata</taxon>
        <taxon>Euteleostomi</taxon>
        <taxon>Mammalia</taxon>
        <taxon>Eutheria</taxon>
        <taxon>Euarchontoglires</taxon>
        <taxon>Glires</taxon>
        <taxon>Rodentia</taxon>
        <taxon>Myomorpha</taxon>
        <taxon>Muroidea</taxon>
        <taxon>Cricetidae</taxon>
        <taxon>Cricetinae</taxon>
        <taxon>Cricetulus</taxon>
    </lineage>
</organism>
<evidence type="ECO:0000313" key="3">
    <source>
        <dbReference type="Proteomes" id="UP000001075"/>
    </source>
</evidence>
<dbReference type="AlphaFoldDB" id="G3HBN5"/>